<dbReference type="InterPro" id="IPR016135">
    <property type="entry name" value="UBQ-conjugating_enzyme/RWD"/>
</dbReference>
<evidence type="ECO:0000256" key="2">
    <source>
        <dbReference type="ARBA" id="ARBA00009594"/>
    </source>
</evidence>
<comment type="caution">
    <text evidence="15">The sequence shown here is derived from an EMBL/GenBank/DDBJ whole genome shotgun (WGS) entry which is preliminary data.</text>
</comment>
<keyword evidence="3 11" id="KW-0813">Transport</keyword>
<dbReference type="VEuPathDB" id="FungiDB:H257_05123"/>
<dbReference type="SUPFAM" id="SSF56059">
    <property type="entry name" value="Glutathione synthetase ATP-binding domain-like"/>
    <property type="match status" value="2"/>
</dbReference>
<evidence type="ECO:0000259" key="12">
    <source>
        <dbReference type="PROSITE" id="PS50975"/>
    </source>
</evidence>
<evidence type="ECO:0000256" key="7">
    <source>
        <dbReference type="ARBA" id="ARBA00022840"/>
    </source>
</evidence>
<dbReference type="PROSITE" id="PS51322">
    <property type="entry name" value="UEV"/>
    <property type="match status" value="1"/>
</dbReference>
<evidence type="ECO:0000256" key="11">
    <source>
        <dbReference type="PROSITE-ProRule" id="PRU00644"/>
    </source>
</evidence>
<dbReference type="EMBL" id="QUSZ01004296">
    <property type="protein sequence ID" value="RHY15016.1"/>
    <property type="molecule type" value="Genomic_DNA"/>
</dbReference>
<dbReference type="GO" id="GO:0015031">
    <property type="term" value="P:protein transport"/>
    <property type="evidence" value="ECO:0007669"/>
    <property type="project" value="UniProtKB-UniRule"/>
</dbReference>
<evidence type="ECO:0000256" key="8">
    <source>
        <dbReference type="ARBA" id="ARBA00022927"/>
    </source>
</evidence>
<dbReference type="PANTHER" id="PTHR43585">
    <property type="entry name" value="FUMIPYRROLE BIOSYNTHESIS PROTEIN C"/>
    <property type="match status" value="1"/>
</dbReference>
<keyword evidence="8 11" id="KW-0653">Protein transport</keyword>
<dbReference type="GO" id="GO:0046872">
    <property type="term" value="F:metal ion binding"/>
    <property type="evidence" value="ECO:0007669"/>
    <property type="project" value="InterPro"/>
</dbReference>
<dbReference type="GO" id="GO:0005524">
    <property type="term" value="F:ATP binding"/>
    <property type="evidence" value="ECO:0007669"/>
    <property type="project" value="UniProtKB-UniRule"/>
</dbReference>
<evidence type="ECO:0000313" key="16">
    <source>
        <dbReference type="Proteomes" id="UP000265427"/>
    </source>
</evidence>
<feature type="domain" description="SB" evidence="13">
    <location>
        <begin position="187"/>
        <end position="255"/>
    </location>
</feature>
<gene>
    <name evidence="15" type="ORF">DYB36_005113</name>
</gene>
<dbReference type="InterPro" id="IPR037202">
    <property type="entry name" value="ESCRT_assembly_dom"/>
</dbReference>
<dbReference type="Pfam" id="PF05743">
    <property type="entry name" value="UEV"/>
    <property type="match status" value="1"/>
</dbReference>
<sequence>MYNNSIATLERIMGTLRSYTDATRVRYDVETLLRQIPSISPQNGVYTHNNGSTSTMLSLTGTIPIYYGGNQYNIPVEIWMPEAYPFAAPTCFVRPTTDMMYSPYQPAVIDPVVKLKAEATEKIQHELQKIYKRIRDEIDDQFDTQRELSHGQQRLAHGQQSLEKLQADLTTAVAQVEAADAQVTDWLAANENQLDAYAERNAIEDALYFMDRALANGEIELPTFLKELSDQRATTFDERIHLRRKSIPLKPHPIPQLVRASTFDPRMRHNAQAVGDVMYKRYFNVEETRDESLMLSAIPELDAPMEAIVVVDPFSTGMVLASEVMSRDYLCIVLYSDTLEVMQPLIKYIPKHMHTQFAAEIYHNGADHSMAALDVTIAHLKQVGVPIVGILPGAETGVMLADRVSDRMGLTTNGADGTEARRNKYAMGEKIRRAGLRAVKQCNATTWKQIAIHFQRISSMLTVPTSSCRRLRLLHQVIVKPVESAGSDDVFLCQSLDQVKKAFGTIQGKINHLGLENRATLVQEYLTGTEYVVDTVSRDGQHKVVAVWEYDKRAVNGAPFVYYGVILREASGPTILAIIAYIYKVLDALHIRHGPGHAEVKFVRGEPCLVEIGSRCHGGEGTYIPIVMPCIGYNQVGATLDAYFDPAAFDRLPPMPSKLHAHGCEAMLVSYATGTVASFPGFPEIEAMPSYVSRSFHTHVGDVMPVTIDMFTTPGSVLLVHQDKTVLDQDYARLRELEHTGLWDLRPLPTASTKPMQVVVVVDPFSTGAVVAERVTSRGFTCICLYSNLLENMESVASLVPDGITLEFAATVEHVGENVQDTVDLLYAAATEVAKGGRVDIVAVIPGAETGVLLADAITEVLQTAGNDVAHTDARRDKYLMGEALRDAGIRAVKQAKCTEWSHVEAFMATLPTDKPLEVVLKPVNSAGTEDVTLCLSMEQAHATFSTILGKVNGLGLTNTCVLVQEFLDGDEYVIDTVSMEGRHKVTAIWKYDKRRVNDAAFVYFGLSIVPANDDVVNALIDYQFTVLDALGFRNGPGHGEVKFCRGSPVLIEVGARCHGGEGAWVPIADTCVGYNQVDVAVDVYVGRGHVFDALPERPRTLPQYGCEVMLVSYQDGILRGLPGLAEIAQMRSFLRQDMLVKVGDCIRRTIDMFTTPGSILLIHTDPAILDADRRRIRELEHGGLYAMETRS</sequence>
<dbReference type="Proteomes" id="UP000265427">
    <property type="component" value="Unassembled WGS sequence"/>
</dbReference>
<comment type="similarity">
    <text evidence="2">Belongs to the ubiquitin-conjugating enzyme family. UEV subfamily.</text>
</comment>
<dbReference type="Gene3D" id="3.10.110.10">
    <property type="entry name" value="Ubiquitin Conjugating Enzyme"/>
    <property type="match status" value="1"/>
</dbReference>
<reference evidence="15 16" key="1">
    <citation type="submission" date="2018-08" db="EMBL/GenBank/DDBJ databases">
        <title>Aphanomyces genome sequencing and annotation.</title>
        <authorList>
            <person name="Minardi D."/>
            <person name="Oidtmann B."/>
            <person name="Van Der Giezen M."/>
            <person name="Studholme D.J."/>
        </authorList>
    </citation>
    <scope>NUCLEOTIDE SEQUENCE [LARGE SCALE GENOMIC DNA]</scope>
    <source>
        <strain evidence="15 16">Kv</strain>
    </source>
</reference>
<evidence type="ECO:0000256" key="10">
    <source>
        <dbReference type="PROSITE-ProRule" id="PRU00409"/>
    </source>
</evidence>
<dbReference type="Pfam" id="PF13535">
    <property type="entry name" value="ATP-grasp_4"/>
    <property type="match status" value="2"/>
</dbReference>
<dbReference type="InterPro" id="IPR052032">
    <property type="entry name" value="ATP-dep_AA_Ligase"/>
</dbReference>
<dbReference type="InterPro" id="IPR017916">
    <property type="entry name" value="SB_dom"/>
</dbReference>
<protein>
    <recommendedName>
        <fullName evidence="17">ATP-grasp domain-containing protein</fullName>
    </recommendedName>
</protein>
<evidence type="ECO:0000256" key="4">
    <source>
        <dbReference type="ARBA" id="ARBA00022598"/>
    </source>
</evidence>
<dbReference type="SUPFAM" id="SSF54495">
    <property type="entry name" value="UBC-like"/>
    <property type="match status" value="1"/>
</dbReference>
<evidence type="ECO:0000313" key="15">
    <source>
        <dbReference type="EMBL" id="RHY15016.1"/>
    </source>
</evidence>
<dbReference type="SUPFAM" id="SSF140111">
    <property type="entry name" value="Endosomal sorting complex assembly domain"/>
    <property type="match status" value="1"/>
</dbReference>
<dbReference type="InterPro" id="IPR008883">
    <property type="entry name" value="UEV_N"/>
</dbReference>
<keyword evidence="9" id="KW-0175">Coiled coil</keyword>
<dbReference type="Pfam" id="PF09454">
    <property type="entry name" value="Vps23_core"/>
    <property type="match status" value="1"/>
</dbReference>
<feature type="domain" description="UEV" evidence="14">
    <location>
        <begin position="6"/>
        <end position="157"/>
    </location>
</feature>
<dbReference type="AlphaFoldDB" id="A0A397B4T7"/>
<evidence type="ECO:0000256" key="9">
    <source>
        <dbReference type="ARBA" id="ARBA00023054"/>
    </source>
</evidence>
<evidence type="ECO:0000259" key="13">
    <source>
        <dbReference type="PROSITE" id="PS51312"/>
    </source>
</evidence>
<proteinExistence type="inferred from homology"/>
<keyword evidence="6" id="KW-0967">Endosome</keyword>
<comment type="subcellular location">
    <subcellularLocation>
        <location evidence="1">Endosome</location>
    </subcellularLocation>
</comment>
<name>A0A397B4T7_APHAT</name>
<dbReference type="NCBIfam" id="NF005543">
    <property type="entry name" value="PRK07206.1"/>
    <property type="match status" value="2"/>
</dbReference>
<evidence type="ECO:0000256" key="6">
    <source>
        <dbReference type="ARBA" id="ARBA00022753"/>
    </source>
</evidence>
<keyword evidence="4" id="KW-0436">Ligase</keyword>
<organism evidence="15 16">
    <name type="scientific">Aphanomyces astaci</name>
    <name type="common">Crayfish plague agent</name>
    <dbReference type="NCBI Taxonomy" id="112090"/>
    <lineage>
        <taxon>Eukaryota</taxon>
        <taxon>Sar</taxon>
        <taxon>Stramenopiles</taxon>
        <taxon>Oomycota</taxon>
        <taxon>Saprolegniomycetes</taxon>
        <taxon>Saprolegniales</taxon>
        <taxon>Verrucalvaceae</taxon>
        <taxon>Aphanomyces</taxon>
    </lineage>
</organism>
<keyword evidence="7 10" id="KW-0067">ATP-binding</keyword>
<keyword evidence="5 10" id="KW-0547">Nucleotide-binding</keyword>
<dbReference type="VEuPathDB" id="FungiDB:H257_05126"/>
<dbReference type="PROSITE" id="PS51312">
    <property type="entry name" value="SB"/>
    <property type="match status" value="1"/>
</dbReference>
<dbReference type="GO" id="GO:0016874">
    <property type="term" value="F:ligase activity"/>
    <property type="evidence" value="ECO:0007669"/>
    <property type="project" value="UniProtKB-KW"/>
</dbReference>
<dbReference type="PANTHER" id="PTHR43585:SF2">
    <property type="entry name" value="ATP-GRASP ENZYME FSQD"/>
    <property type="match status" value="1"/>
</dbReference>
<accession>A0A397B4T7</accession>
<dbReference type="InterPro" id="IPR011761">
    <property type="entry name" value="ATP-grasp"/>
</dbReference>
<dbReference type="Gene3D" id="6.10.140.820">
    <property type="match status" value="1"/>
</dbReference>
<evidence type="ECO:0000259" key="14">
    <source>
        <dbReference type="PROSITE" id="PS51322"/>
    </source>
</evidence>
<evidence type="ECO:0000256" key="1">
    <source>
        <dbReference type="ARBA" id="ARBA00004177"/>
    </source>
</evidence>
<dbReference type="CDD" id="cd11685">
    <property type="entry name" value="UEV_TSG101-like"/>
    <property type="match status" value="1"/>
</dbReference>
<dbReference type="Gene3D" id="3.30.470.20">
    <property type="entry name" value="ATP-grasp fold, B domain"/>
    <property type="match status" value="2"/>
</dbReference>
<dbReference type="PROSITE" id="PS50975">
    <property type="entry name" value="ATP_GRASP"/>
    <property type="match status" value="2"/>
</dbReference>
<evidence type="ECO:0000256" key="3">
    <source>
        <dbReference type="ARBA" id="ARBA00022448"/>
    </source>
</evidence>
<feature type="domain" description="ATP-grasp" evidence="12">
    <location>
        <begin position="444"/>
        <end position="644"/>
    </location>
</feature>
<evidence type="ECO:0000256" key="5">
    <source>
        <dbReference type="ARBA" id="ARBA00022741"/>
    </source>
</evidence>
<evidence type="ECO:0008006" key="17">
    <source>
        <dbReference type="Google" id="ProtNLM"/>
    </source>
</evidence>
<feature type="domain" description="ATP-grasp" evidence="12">
    <location>
        <begin position="882"/>
        <end position="1086"/>
    </location>
</feature>
<dbReference type="GO" id="GO:0005768">
    <property type="term" value="C:endosome"/>
    <property type="evidence" value="ECO:0007669"/>
    <property type="project" value="UniProtKB-SubCell"/>
</dbReference>